<dbReference type="Proteomes" id="UP000216024">
    <property type="component" value="Unassembled WGS sequence"/>
</dbReference>
<organism evidence="1 2">
    <name type="scientific">Anaeromicrobium sediminis</name>
    <dbReference type="NCBI Taxonomy" id="1478221"/>
    <lineage>
        <taxon>Bacteria</taxon>
        <taxon>Bacillati</taxon>
        <taxon>Bacillota</taxon>
        <taxon>Clostridia</taxon>
        <taxon>Peptostreptococcales</taxon>
        <taxon>Thermotaleaceae</taxon>
        <taxon>Anaeromicrobium</taxon>
    </lineage>
</organism>
<keyword evidence="2" id="KW-1185">Reference proteome</keyword>
<proteinExistence type="predicted"/>
<name>A0A267MQV6_9FIRM</name>
<protein>
    <submittedName>
        <fullName evidence="1">Uncharacterized protein</fullName>
    </submittedName>
</protein>
<sequence length="87" mass="9758">MSRLDKIHGLQEEILKFKYSMSDGIRVGIANKTPSQTIIIFQRLNETEDTVALTGNLSKIQLVKGQCYKVSYTTGTKVLVQVAEIKK</sequence>
<comment type="caution">
    <text evidence="1">The sequence shown here is derived from an EMBL/GenBank/DDBJ whole genome shotgun (WGS) entry which is preliminary data.</text>
</comment>
<gene>
    <name evidence="1" type="ORF">CCE28_02415</name>
</gene>
<accession>A0A267MQV6</accession>
<reference evidence="1 2" key="1">
    <citation type="submission" date="2017-06" db="EMBL/GenBank/DDBJ databases">
        <title>Draft genome sequence of anaerobic fermentative bacterium Anaeromicrobium sediminis DY2726D isolated from West Pacific Ocean sediments.</title>
        <authorList>
            <person name="Zeng X."/>
        </authorList>
    </citation>
    <scope>NUCLEOTIDE SEQUENCE [LARGE SCALE GENOMIC DNA]</scope>
    <source>
        <strain evidence="1 2">DY2726D</strain>
    </source>
</reference>
<evidence type="ECO:0000313" key="2">
    <source>
        <dbReference type="Proteomes" id="UP000216024"/>
    </source>
</evidence>
<dbReference type="EMBL" id="NIBG01000001">
    <property type="protein sequence ID" value="PAB61305.1"/>
    <property type="molecule type" value="Genomic_DNA"/>
</dbReference>
<dbReference type="AlphaFoldDB" id="A0A267MQV6"/>
<evidence type="ECO:0000313" key="1">
    <source>
        <dbReference type="EMBL" id="PAB61305.1"/>
    </source>
</evidence>